<sequence length="250" mass="28399">MSVLYSIIALALYLAFMFSINLFRIRRFEKAIFYQSLLGLAGAVTVCVAFRYVPSFRVSFVDLHWFLILLFVNVFFLGGSEVRFPPFMNRFIVMVSVVFLSPFSEELFFRGVFLKLNGNDIWTNALVFSFLHLFNVIVGFERFSFANLVYRFVVALIFAHSAAVSGSLFPAVLYHTTNNLVAFILMTRRGRNVHNVRGNRRIREEHTDPTSGSIPGEERKESDLEERAGRNGDGGEDQKDSSGGRSDSQS</sequence>
<dbReference type="MEROPS" id="G05.A04"/>
<dbReference type="PANTHER" id="PTHR36435">
    <property type="entry name" value="SLR1288 PROTEIN"/>
    <property type="match status" value="1"/>
</dbReference>
<dbReference type="InterPro" id="IPR052710">
    <property type="entry name" value="CAAX_protease"/>
</dbReference>
<accession>Q9X0I2</accession>
<proteinExistence type="predicted"/>
<feature type="transmembrane region" description="Helical" evidence="2">
    <location>
        <begin position="91"/>
        <end position="109"/>
    </location>
</feature>
<evidence type="ECO:0000313" key="4">
    <source>
        <dbReference type="EMBL" id="AAD36174.1"/>
    </source>
</evidence>
<name>Q9X0I2_THEMA</name>
<reference evidence="4 5" key="1">
    <citation type="journal article" date="1999" name="Nature">
        <title>Evidence for lateral gene transfer between Archaea and Bacteria from genome sequence of Thermotoga maritima.</title>
        <authorList>
            <person name="Nelson K.E."/>
            <person name="Clayton R.A."/>
            <person name="Gill S.R."/>
            <person name="Gwinn M.L."/>
            <person name="Dodson R.J."/>
            <person name="Haft D.H."/>
            <person name="Hickey E.K."/>
            <person name="Peterson J.D."/>
            <person name="Nelson W.C."/>
            <person name="Ketchum K.A."/>
            <person name="McDonald L."/>
            <person name="Utterback T.R."/>
            <person name="Malek J.A."/>
            <person name="Linher K.D."/>
            <person name="Garrett M.M."/>
            <person name="Stewart A.M."/>
            <person name="Cotton M.D."/>
            <person name="Pratt M.S."/>
            <person name="Phillips C.A."/>
            <person name="Richardson D."/>
            <person name="Heidelberg J."/>
            <person name="Sutton G.G."/>
            <person name="Fleischmann R.D."/>
            <person name="White O."/>
            <person name="Salzberg S.L."/>
            <person name="Smith H.O."/>
            <person name="Venter J.C."/>
            <person name="Fraser C.M."/>
        </authorList>
    </citation>
    <scope>NUCLEOTIDE SEQUENCE [LARGE SCALE GENOMIC DNA]</scope>
    <source>
        <strain evidence="5">ATCC 43589 / DSM 3109 / JCM 10099 / NBRC 100826 / MSB8</strain>
    </source>
</reference>
<evidence type="ECO:0000256" key="1">
    <source>
        <dbReference type="SAM" id="MobiDB-lite"/>
    </source>
</evidence>
<feature type="transmembrane region" description="Helical" evidence="2">
    <location>
        <begin position="152"/>
        <end position="174"/>
    </location>
</feature>
<gene>
    <name evidence="4" type="ordered locus">TM_1098</name>
</gene>
<dbReference type="PANTHER" id="PTHR36435:SF1">
    <property type="entry name" value="CAAX AMINO TERMINAL PROTEASE FAMILY PROTEIN"/>
    <property type="match status" value="1"/>
</dbReference>
<feature type="compositionally biased region" description="Basic and acidic residues" evidence="1">
    <location>
        <begin position="216"/>
        <end position="230"/>
    </location>
</feature>
<dbReference type="Proteomes" id="UP000008183">
    <property type="component" value="Chromosome"/>
</dbReference>
<keyword evidence="2" id="KW-0812">Transmembrane</keyword>
<feature type="transmembrane region" description="Helical" evidence="2">
    <location>
        <begin position="6"/>
        <end position="25"/>
    </location>
</feature>
<dbReference type="Pfam" id="PF02517">
    <property type="entry name" value="Rce1-like"/>
    <property type="match status" value="1"/>
</dbReference>
<protein>
    <recommendedName>
        <fullName evidence="3">CAAX prenyl protease 2/Lysostaphin resistance protein A-like domain-containing protein</fullName>
    </recommendedName>
</protein>
<feature type="transmembrane region" description="Helical" evidence="2">
    <location>
        <begin position="32"/>
        <end position="53"/>
    </location>
</feature>
<dbReference type="GO" id="GO:0080120">
    <property type="term" value="P:CAAX-box protein maturation"/>
    <property type="evidence" value="ECO:0007669"/>
    <property type="project" value="UniProtKB-ARBA"/>
</dbReference>
<dbReference type="PIR" id="D72294">
    <property type="entry name" value="D72294"/>
</dbReference>
<keyword evidence="2" id="KW-1133">Transmembrane helix</keyword>
<dbReference type="EnsemblBacteria" id="AAD36174">
    <property type="protein sequence ID" value="AAD36174"/>
    <property type="gene ID" value="TM_1098"/>
</dbReference>
<keyword evidence="5" id="KW-1185">Reference proteome</keyword>
<organism evidence="4 5">
    <name type="scientific">Thermotoga maritima (strain ATCC 43589 / DSM 3109 / JCM 10099 / NBRC 100826 / MSB8)</name>
    <dbReference type="NCBI Taxonomy" id="243274"/>
    <lineage>
        <taxon>Bacteria</taxon>
        <taxon>Thermotogati</taxon>
        <taxon>Thermotogota</taxon>
        <taxon>Thermotogae</taxon>
        <taxon>Thermotogales</taxon>
        <taxon>Thermotogaceae</taxon>
        <taxon>Thermotoga</taxon>
    </lineage>
</organism>
<feature type="transmembrane region" description="Helical" evidence="2">
    <location>
        <begin position="65"/>
        <end position="84"/>
    </location>
</feature>
<dbReference type="KEGG" id="tma:TM1098"/>
<dbReference type="AlphaFoldDB" id="Q9X0I2"/>
<feature type="region of interest" description="Disordered" evidence="1">
    <location>
        <begin position="196"/>
        <end position="250"/>
    </location>
</feature>
<dbReference type="OrthoDB" id="37497at2"/>
<evidence type="ECO:0000259" key="3">
    <source>
        <dbReference type="Pfam" id="PF02517"/>
    </source>
</evidence>
<evidence type="ECO:0000256" key="2">
    <source>
        <dbReference type="SAM" id="Phobius"/>
    </source>
</evidence>
<dbReference type="PATRIC" id="fig|243274.17.peg.1102"/>
<feature type="domain" description="CAAX prenyl protease 2/Lysostaphin resistance protein A-like" evidence="3">
    <location>
        <begin position="91"/>
        <end position="181"/>
    </location>
</feature>
<dbReference type="KEGG" id="tmm:Tmari_1104"/>
<dbReference type="EMBL" id="AE000512">
    <property type="protein sequence ID" value="AAD36174.1"/>
    <property type="molecule type" value="Genomic_DNA"/>
</dbReference>
<dbReference type="InParanoid" id="Q9X0I2"/>
<feature type="transmembrane region" description="Helical" evidence="2">
    <location>
        <begin position="121"/>
        <end position="140"/>
    </location>
</feature>
<keyword evidence="2" id="KW-0472">Membrane</keyword>
<dbReference type="GO" id="GO:0004175">
    <property type="term" value="F:endopeptidase activity"/>
    <property type="evidence" value="ECO:0007669"/>
    <property type="project" value="UniProtKB-ARBA"/>
</dbReference>
<evidence type="ECO:0000313" key="5">
    <source>
        <dbReference type="Proteomes" id="UP000008183"/>
    </source>
</evidence>
<dbReference type="InterPro" id="IPR003675">
    <property type="entry name" value="Rce1/LyrA-like_dom"/>
</dbReference>